<dbReference type="Proteomes" id="UP000479710">
    <property type="component" value="Unassembled WGS sequence"/>
</dbReference>
<dbReference type="InterPro" id="IPR011009">
    <property type="entry name" value="Kinase-like_dom_sf"/>
</dbReference>
<feature type="compositionally biased region" description="Basic residues" evidence="1">
    <location>
        <begin position="11"/>
        <end position="20"/>
    </location>
</feature>
<feature type="region of interest" description="Disordered" evidence="1">
    <location>
        <begin position="1"/>
        <end position="78"/>
    </location>
</feature>
<comment type="caution">
    <text evidence="2">The sequence shown here is derived from an EMBL/GenBank/DDBJ whole genome shotgun (WGS) entry which is preliminary data.</text>
</comment>
<feature type="compositionally biased region" description="Low complexity" evidence="1">
    <location>
        <begin position="68"/>
        <end position="78"/>
    </location>
</feature>
<accession>A0A6G1EN92</accession>
<feature type="compositionally biased region" description="Low complexity" evidence="1">
    <location>
        <begin position="30"/>
        <end position="47"/>
    </location>
</feature>
<dbReference type="Gene3D" id="3.30.200.20">
    <property type="entry name" value="Phosphorylase Kinase, domain 1"/>
    <property type="match status" value="1"/>
</dbReference>
<dbReference type="SUPFAM" id="SSF56112">
    <property type="entry name" value="Protein kinase-like (PK-like)"/>
    <property type="match status" value="1"/>
</dbReference>
<dbReference type="OrthoDB" id="693357at2759"/>
<sequence length="154" mass="16829">MLHARPSLHLQPRRASRRHNPPLPAETQKQGADAASAAAETEVGQAAKKGEQLAVVEPAVKRERQSRSSRSAASAVVADPEMHIRGSFANKARGEQQCVQGARLAERQDCGAGLKKVRFDNLELNGVRFMAREILILRRLDHPNVIELDGLVTS</sequence>
<protein>
    <recommendedName>
        <fullName evidence="4">Protein kinase domain-containing protein</fullName>
    </recommendedName>
</protein>
<dbReference type="AlphaFoldDB" id="A0A6G1EN92"/>
<reference evidence="2 3" key="1">
    <citation type="submission" date="2019-11" db="EMBL/GenBank/DDBJ databases">
        <title>Whole genome sequence of Oryza granulata.</title>
        <authorList>
            <person name="Li W."/>
        </authorList>
    </citation>
    <scope>NUCLEOTIDE SEQUENCE [LARGE SCALE GENOMIC DNA]</scope>
    <source>
        <strain evidence="3">cv. Menghai</strain>
        <tissue evidence="2">Leaf</tissue>
    </source>
</reference>
<dbReference type="EMBL" id="SPHZ02000003">
    <property type="protein sequence ID" value="KAF0926100.1"/>
    <property type="molecule type" value="Genomic_DNA"/>
</dbReference>
<gene>
    <name evidence="2" type="ORF">E2562_021814</name>
</gene>
<organism evidence="2 3">
    <name type="scientific">Oryza meyeriana var. granulata</name>
    <dbReference type="NCBI Taxonomy" id="110450"/>
    <lineage>
        <taxon>Eukaryota</taxon>
        <taxon>Viridiplantae</taxon>
        <taxon>Streptophyta</taxon>
        <taxon>Embryophyta</taxon>
        <taxon>Tracheophyta</taxon>
        <taxon>Spermatophyta</taxon>
        <taxon>Magnoliopsida</taxon>
        <taxon>Liliopsida</taxon>
        <taxon>Poales</taxon>
        <taxon>Poaceae</taxon>
        <taxon>BOP clade</taxon>
        <taxon>Oryzoideae</taxon>
        <taxon>Oryzeae</taxon>
        <taxon>Oryzinae</taxon>
        <taxon>Oryza</taxon>
        <taxon>Oryza meyeriana</taxon>
    </lineage>
</organism>
<evidence type="ECO:0000313" key="2">
    <source>
        <dbReference type="EMBL" id="KAF0926100.1"/>
    </source>
</evidence>
<proteinExistence type="predicted"/>
<evidence type="ECO:0000313" key="3">
    <source>
        <dbReference type="Proteomes" id="UP000479710"/>
    </source>
</evidence>
<evidence type="ECO:0008006" key="4">
    <source>
        <dbReference type="Google" id="ProtNLM"/>
    </source>
</evidence>
<name>A0A6G1EN92_9ORYZ</name>
<keyword evidence="3" id="KW-1185">Reference proteome</keyword>
<evidence type="ECO:0000256" key="1">
    <source>
        <dbReference type="SAM" id="MobiDB-lite"/>
    </source>
</evidence>